<dbReference type="GO" id="GO:0018580">
    <property type="term" value="F:nitronate monooxygenase activity"/>
    <property type="evidence" value="ECO:0007669"/>
    <property type="project" value="InterPro"/>
</dbReference>
<evidence type="ECO:0000256" key="1">
    <source>
        <dbReference type="ARBA" id="ARBA00022630"/>
    </source>
</evidence>
<evidence type="ECO:0000313" key="4">
    <source>
        <dbReference type="EMBL" id="CAB5010385.1"/>
    </source>
</evidence>
<organism evidence="4">
    <name type="scientific">freshwater metagenome</name>
    <dbReference type="NCBI Taxonomy" id="449393"/>
    <lineage>
        <taxon>unclassified sequences</taxon>
        <taxon>metagenomes</taxon>
        <taxon>ecological metagenomes</taxon>
    </lineage>
</organism>
<proteinExistence type="predicted"/>
<dbReference type="AlphaFoldDB" id="A0A6J7Q0D1"/>
<accession>A0A6J7Q0D1</accession>
<evidence type="ECO:0000256" key="3">
    <source>
        <dbReference type="ARBA" id="ARBA00023002"/>
    </source>
</evidence>
<keyword evidence="2" id="KW-0288">FMN</keyword>
<evidence type="ECO:0000256" key="2">
    <source>
        <dbReference type="ARBA" id="ARBA00022643"/>
    </source>
</evidence>
<dbReference type="InterPro" id="IPR013785">
    <property type="entry name" value="Aldolase_TIM"/>
</dbReference>
<dbReference type="Pfam" id="PF03060">
    <property type="entry name" value="NMO"/>
    <property type="match status" value="2"/>
</dbReference>
<dbReference type="SUPFAM" id="SSF51412">
    <property type="entry name" value="Inosine monophosphate dehydrogenase (IMPDH)"/>
    <property type="match status" value="1"/>
</dbReference>
<sequence>MRTTVTEMLGIDIPIVQAPMGFIARAQLASAVSNAGGMGIIEMSSGQLDVIKDEIAKMRDLTDKPWGVNVAQLMVRDPSIVDFIVDHGVRFVTTSAGDPGLFVPRLKAAGVTTFHVVPSLRGALKAIAAGADGLVVEGIEGGGFKNADGASTMVLVPLIAARVGVPIIAAGGICDGASMAAAFALGAEGVQMGTRMLTAAESPVHDNWKQAVVAAAETDTVIVNRYAKPSMRTLRTELTVEAERMTPAPPLGLDGVRRLYFGGEMNAAYAMSGQVAGRIDTVIPVAQILEESWRDCRAILDALGARARAAPDSRT</sequence>
<protein>
    <submittedName>
        <fullName evidence="4">Unannotated protein</fullName>
    </submittedName>
</protein>
<gene>
    <name evidence="4" type="ORF">UFOPK3967_02201</name>
</gene>
<keyword evidence="3" id="KW-0560">Oxidoreductase</keyword>
<dbReference type="PANTHER" id="PTHR32332:SF20">
    <property type="entry name" value="2-NITROPROPANE DIOXYGENASE-LIKE PROTEIN"/>
    <property type="match status" value="1"/>
</dbReference>
<keyword evidence="1" id="KW-0285">Flavoprotein</keyword>
<dbReference type="EMBL" id="CAFBOS010000157">
    <property type="protein sequence ID" value="CAB5010385.1"/>
    <property type="molecule type" value="Genomic_DNA"/>
</dbReference>
<dbReference type="CDD" id="cd04730">
    <property type="entry name" value="NPD_like"/>
    <property type="match status" value="1"/>
</dbReference>
<dbReference type="Gene3D" id="3.20.20.70">
    <property type="entry name" value="Aldolase class I"/>
    <property type="match status" value="1"/>
</dbReference>
<reference evidence="4" key="1">
    <citation type="submission" date="2020-05" db="EMBL/GenBank/DDBJ databases">
        <authorList>
            <person name="Chiriac C."/>
            <person name="Salcher M."/>
            <person name="Ghai R."/>
            <person name="Kavagutti S V."/>
        </authorList>
    </citation>
    <scope>NUCLEOTIDE SEQUENCE</scope>
</reference>
<dbReference type="InterPro" id="IPR004136">
    <property type="entry name" value="NMO"/>
</dbReference>
<dbReference type="PANTHER" id="PTHR32332">
    <property type="entry name" value="2-NITROPROPANE DIOXYGENASE"/>
    <property type="match status" value="1"/>
</dbReference>
<name>A0A6J7Q0D1_9ZZZZ</name>